<proteinExistence type="predicted"/>
<organism evidence="1 2">
    <name type="scientific">Klenkia brasiliensis</name>
    <dbReference type="NCBI Taxonomy" id="333142"/>
    <lineage>
        <taxon>Bacteria</taxon>
        <taxon>Bacillati</taxon>
        <taxon>Actinomycetota</taxon>
        <taxon>Actinomycetes</taxon>
        <taxon>Geodermatophilales</taxon>
        <taxon>Geodermatophilaceae</taxon>
        <taxon>Klenkia</taxon>
    </lineage>
</organism>
<accession>A0A1G7LB29</accession>
<protein>
    <submittedName>
        <fullName evidence="1">Uncharacterized protein</fullName>
    </submittedName>
</protein>
<reference evidence="2" key="1">
    <citation type="submission" date="2016-10" db="EMBL/GenBank/DDBJ databases">
        <authorList>
            <person name="Varghese N."/>
            <person name="Submissions S."/>
        </authorList>
    </citation>
    <scope>NUCLEOTIDE SEQUENCE [LARGE SCALE GENOMIC DNA]</scope>
    <source>
        <strain evidence="2">DSM 44526</strain>
    </source>
</reference>
<gene>
    <name evidence="1" type="ORF">SAMN05660324_0196</name>
</gene>
<sequence>MAGLWAPLLVVVVAVVGLSWDTDSQGVPPVAGRCTVAGSALTVTNEQAANAATIAAVARSRGLPARATVIALATAQQESRLRNLAYGDRDSLGLFQQRPSQGWGSPQQVQDPVYATGKFLDGLVEVPGWESGRLTEVAQTVQRSGFPEAYQQWEGMGTELAGALLSTDPAALSCTYSPPQAAGPVDDRAAAVAEMVRREAGSPTVQPGGVVSVGVTGWPEVTWAVAHAQNLQLTEVRYTNWRWTPTDGWAQDAEDVGAVLRLQLAV</sequence>
<dbReference type="Proteomes" id="UP000198863">
    <property type="component" value="Unassembled WGS sequence"/>
</dbReference>
<dbReference type="AlphaFoldDB" id="A0A1G7LB29"/>
<dbReference type="EMBL" id="FNCF01000001">
    <property type="protein sequence ID" value="SDF46586.1"/>
    <property type="molecule type" value="Genomic_DNA"/>
</dbReference>
<evidence type="ECO:0000313" key="2">
    <source>
        <dbReference type="Proteomes" id="UP000198863"/>
    </source>
</evidence>
<evidence type="ECO:0000313" key="1">
    <source>
        <dbReference type="EMBL" id="SDF46586.1"/>
    </source>
</evidence>
<keyword evidence="2" id="KW-1185">Reference proteome</keyword>
<name>A0A1G7LB29_9ACTN</name>